<dbReference type="EMBL" id="WXYO01000004">
    <property type="protein sequence ID" value="NAS12273.1"/>
    <property type="molecule type" value="Genomic_DNA"/>
</dbReference>
<comment type="caution">
    <text evidence="1">The sequence shown here is derived from an EMBL/GenBank/DDBJ whole genome shotgun (WGS) entry which is preliminary data.</text>
</comment>
<gene>
    <name evidence="1" type="ORF">GTQ38_09690</name>
</gene>
<evidence type="ECO:0000313" key="2">
    <source>
        <dbReference type="Proteomes" id="UP000475249"/>
    </source>
</evidence>
<dbReference type="SUPFAM" id="SSF48239">
    <property type="entry name" value="Terpenoid cyclases/Protein prenyltransferases"/>
    <property type="match status" value="1"/>
</dbReference>
<name>A0A6L9ECA2_9FLAO</name>
<organism evidence="1 2">
    <name type="scientific">Poritiphilus flavus</name>
    <dbReference type="NCBI Taxonomy" id="2697053"/>
    <lineage>
        <taxon>Bacteria</taxon>
        <taxon>Pseudomonadati</taxon>
        <taxon>Bacteroidota</taxon>
        <taxon>Flavobacteriia</taxon>
        <taxon>Flavobacteriales</taxon>
        <taxon>Flavobacteriaceae</taxon>
        <taxon>Poritiphilus</taxon>
    </lineage>
</organism>
<dbReference type="Proteomes" id="UP000475249">
    <property type="component" value="Unassembled WGS sequence"/>
</dbReference>
<sequence>MQNENIIKWLLKGDVSIQYQVYKDLLGEERKDLRDRIATEGWGAEFLAKRNDNGHWGQKFYQPKWTSTHYTLLDLKNLCISPANEIIQESVELIADTEKGIDGGINPSPNIPFSDLCINGMFLNYASYFLLDETKLESIIDCILLQKMADGGFNCRFNRFGARHGSMHTTISVLEGIAEYRLNGYQYRLEELKESELSAREFLLMHQLYLSDRTGKVINPDFLRLSFPGRWRYDILRALDYFQYSQTPWDCRMQPAIDLLLKKRRKDNRWRLQAKHPGRVHFEMEKAGRPSRWNTLRAMRVLQHYGIGAKKEEQVLYFK</sequence>
<keyword evidence="2" id="KW-1185">Reference proteome</keyword>
<proteinExistence type="predicted"/>
<evidence type="ECO:0000313" key="1">
    <source>
        <dbReference type="EMBL" id="NAS12273.1"/>
    </source>
</evidence>
<protein>
    <submittedName>
        <fullName evidence="1">Uncharacterized protein</fullName>
    </submittedName>
</protein>
<dbReference type="InterPro" id="IPR008930">
    <property type="entry name" value="Terpenoid_cyclase/PrenylTrfase"/>
</dbReference>
<dbReference type="RefSeq" id="WP_161435312.1">
    <property type="nucleotide sequence ID" value="NZ_WXYO01000004.1"/>
</dbReference>
<reference evidence="1 2" key="1">
    <citation type="submission" date="2020-01" db="EMBL/GenBank/DDBJ databases">
        <title>Bacteria diversity of Porities sp.</title>
        <authorList>
            <person name="Wang G."/>
        </authorList>
    </citation>
    <scope>NUCLEOTIDE SEQUENCE [LARGE SCALE GENOMIC DNA]</scope>
    <source>
        <strain evidence="1 2">R33</strain>
    </source>
</reference>
<dbReference type="AlphaFoldDB" id="A0A6L9ECA2"/>
<accession>A0A6L9ECA2</accession>